<evidence type="ECO:0000313" key="1">
    <source>
        <dbReference type="EMBL" id="RHY37097.1"/>
    </source>
</evidence>
<dbReference type="Proteomes" id="UP000283543">
    <property type="component" value="Unassembled WGS sequence"/>
</dbReference>
<evidence type="ECO:0000313" key="2">
    <source>
        <dbReference type="Proteomes" id="UP000283543"/>
    </source>
</evidence>
<accession>A0A418BD41</accession>
<proteinExistence type="predicted"/>
<dbReference type="VEuPathDB" id="FungiDB:H257_10679"/>
<dbReference type="PANTHER" id="PTHR37031:SF2">
    <property type="entry name" value="PHOD-LIKE PHOSPHATASE METALLOPHOSPHATASE DOMAIN-CONTAINING PROTEIN"/>
    <property type="match status" value="1"/>
</dbReference>
<dbReference type="InterPro" id="IPR038607">
    <property type="entry name" value="PhoD-like_sf"/>
</dbReference>
<gene>
    <name evidence="1" type="ORF">DYB34_012556</name>
</gene>
<organism evidence="1 2">
    <name type="scientific">Aphanomyces astaci</name>
    <name type="common">Crayfish plague agent</name>
    <dbReference type="NCBI Taxonomy" id="112090"/>
    <lineage>
        <taxon>Eukaryota</taxon>
        <taxon>Sar</taxon>
        <taxon>Stramenopiles</taxon>
        <taxon>Oomycota</taxon>
        <taxon>Saprolegniomycetes</taxon>
        <taxon>Saprolegniales</taxon>
        <taxon>Verrucalvaceae</taxon>
        <taxon>Aphanomyces</taxon>
    </lineage>
</organism>
<dbReference type="PANTHER" id="PTHR37031">
    <property type="entry name" value="METALLOPHOSPHATASE BINDING DOMAIN PROTEIN"/>
    <property type="match status" value="1"/>
</dbReference>
<comment type="caution">
    <text evidence="1">The sequence shown here is derived from an EMBL/GenBank/DDBJ whole genome shotgun (WGS) entry which is preliminary data.</text>
</comment>
<reference evidence="1 2" key="1">
    <citation type="submission" date="2018-08" db="EMBL/GenBank/DDBJ databases">
        <title>Aphanomyces genome sequencing and annotation.</title>
        <authorList>
            <person name="Minardi D."/>
            <person name="Oidtmann B."/>
            <person name="Van Der Giezen M."/>
            <person name="Studholme D.J."/>
        </authorList>
    </citation>
    <scope>NUCLEOTIDE SEQUENCE [LARGE SCALE GENOMIC DNA]</scope>
    <source>
        <strain evidence="1 2">Si</strain>
    </source>
</reference>
<sequence>MGNAESCGALQAELAKLEDTLAVLAVTNPVGCRPLLPHHIQLRGSVLRCKQGVAVVVGPVIGAVGPDYARILLEVDMSTTVTCHVSRRERVTGQWLEVDAARVAVDCVKGRPSIFHMKHLLPGTSYAYAMEAQVVERLRDAYRFQWSLPSVRRVLANTSNLMMWSDEDIYRDFTTSATFHINHEAPTIQMQVMRVLLRSARRVYHEYQRQLWDVDFHEFQTQTVCRFESEMLLSSCVKDILVAASEAAIVATSNVAQYAFESAELDKHLALAKRKMDFDMVKRCESRLSELKALTANVTYNFDSCRGVIGHLKVFFCL</sequence>
<protein>
    <submittedName>
        <fullName evidence="1">Uncharacterized protein</fullName>
    </submittedName>
</protein>
<name>A0A418BD41_APHAT</name>
<dbReference type="AlphaFoldDB" id="A0A418BD41"/>
<dbReference type="EMBL" id="QUTB01011825">
    <property type="protein sequence ID" value="RHY37097.1"/>
    <property type="molecule type" value="Genomic_DNA"/>
</dbReference>
<dbReference type="Gene3D" id="3.60.21.70">
    <property type="entry name" value="PhoD-like phosphatase"/>
    <property type="match status" value="1"/>
</dbReference>